<organism evidence="4">
    <name type="scientific">Thermosporothrix sp. COM3</name>
    <dbReference type="NCBI Taxonomy" id="2490863"/>
    <lineage>
        <taxon>Bacteria</taxon>
        <taxon>Bacillati</taxon>
        <taxon>Chloroflexota</taxon>
        <taxon>Ktedonobacteria</taxon>
        <taxon>Ktedonobacterales</taxon>
        <taxon>Thermosporotrichaceae</taxon>
        <taxon>Thermosporothrix</taxon>
    </lineage>
</organism>
<feature type="DNA-binding region" description="H-T-H motif" evidence="2">
    <location>
        <begin position="37"/>
        <end position="56"/>
    </location>
</feature>
<reference evidence="4" key="1">
    <citation type="submission" date="2018-12" db="EMBL/GenBank/DDBJ databases">
        <title>Novel natural products biosynthetic potential of the class Ktedonobacteria.</title>
        <authorList>
            <person name="Zheng Y."/>
            <person name="Saitou A."/>
            <person name="Wang C.M."/>
            <person name="Toyoda A."/>
            <person name="Minakuchi Y."/>
            <person name="Sekiguchi Y."/>
            <person name="Ueda K."/>
            <person name="Takano H."/>
            <person name="Sakai Y."/>
            <person name="Yokota A."/>
            <person name="Yabe S."/>
        </authorList>
    </citation>
    <scope>NUCLEOTIDE SEQUENCE</scope>
    <source>
        <strain evidence="4">COM3</strain>
    </source>
</reference>
<evidence type="ECO:0000256" key="1">
    <source>
        <dbReference type="ARBA" id="ARBA00023125"/>
    </source>
</evidence>
<name>A0A455SGC0_9CHLR</name>
<evidence type="ECO:0000259" key="3">
    <source>
        <dbReference type="PROSITE" id="PS50977"/>
    </source>
</evidence>
<dbReference type="GO" id="GO:0003677">
    <property type="term" value="F:DNA binding"/>
    <property type="evidence" value="ECO:0007669"/>
    <property type="project" value="UniProtKB-UniRule"/>
</dbReference>
<dbReference type="EMBL" id="AP019376">
    <property type="protein sequence ID" value="BBH86361.1"/>
    <property type="molecule type" value="Genomic_DNA"/>
</dbReference>
<evidence type="ECO:0000313" key="4">
    <source>
        <dbReference type="EMBL" id="BBH86361.1"/>
    </source>
</evidence>
<dbReference type="SUPFAM" id="SSF46689">
    <property type="entry name" value="Homeodomain-like"/>
    <property type="match status" value="1"/>
</dbReference>
<dbReference type="PANTHER" id="PTHR43479">
    <property type="entry name" value="ACREF/ENVCD OPERON REPRESSOR-RELATED"/>
    <property type="match status" value="1"/>
</dbReference>
<dbReference type="InterPro" id="IPR009057">
    <property type="entry name" value="Homeodomain-like_sf"/>
</dbReference>
<dbReference type="Gene3D" id="1.10.357.10">
    <property type="entry name" value="Tetracycline Repressor, domain 2"/>
    <property type="match status" value="1"/>
</dbReference>
<dbReference type="AlphaFoldDB" id="A0A455SGC0"/>
<gene>
    <name evidence="4" type="ORF">KTC_11120</name>
</gene>
<keyword evidence="1 2" id="KW-0238">DNA-binding</keyword>
<proteinExistence type="predicted"/>
<dbReference type="PROSITE" id="PS50977">
    <property type="entry name" value="HTH_TETR_2"/>
    <property type="match status" value="1"/>
</dbReference>
<protein>
    <submittedName>
        <fullName evidence="4">TetR family transcriptional regulator</fullName>
    </submittedName>
</protein>
<dbReference type="Pfam" id="PF00440">
    <property type="entry name" value="TetR_N"/>
    <property type="match status" value="1"/>
</dbReference>
<dbReference type="InterPro" id="IPR001647">
    <property type="entry name" value="HTH_TetR"/>
</dbReference>
<dbReference type="PANTHER" id="PTHR43479:SF7">
    <property type="entry name" value="TETR-FAMILY TRANSCRIPTIONAL REGULATOR"/>
    <property type="match status" value="1"/>
</dbReference>
<sequence>MSRIVNGNDPRVQRTRQLLLQAFMDLVREKQNLHGISVQDITERAHVNRSTFYAHFEDKYALVEDWLRGKFQRILAQNLPASSSLHAGALATLLLSVFEFLALIRQHIRRSDQQFEPLFEQGIQQEIYELLLRWLTASAPGAQKEKRETTAQVISWAILGTAAQWSRGEQTISAQEMVRQVLPSVIAGLSPLVTVPSR</sequence>
<accession>A0A455SGC0</accession>
<dbReference type="InterPro" id="IPR050624">
    <property type="entry name" value="HTH-type_Tx_Regulator"/>
</dbReference>
<evidence type="ECO:0000256" key="2">
    <source>
        <dbReference type="PROSITE-ProRule" id="PRU00335"/>
    </source>
</evidence>
<feature type="domain" description="HTH tetR-type" evidence="3">
    <location>
        <begin position="13"/>
        <end position="74"/>
    </location>
</feature>